<dbReference type="GO" id="GO:0004252">
    <property type="term" value="F:serine-type endopeptidase activity"/>
    <property type="evidence" value="ECO:0007669"/>
    <property type="project" value="UniProtKB-UniRule"/>
</dbReference>
<comment type="similarity">
    <text evidence="1 5">Belongs to the peptidase S8 family.</text>
</comment>
<dbReference type="Gene3D" id="3.40.50.200">
    <property type="entry name" value="Peptidase S8/S53 domain"/>
    <property type="match status" value="1"/>
</dbReference>
<dbReference type="InterPro" id="IPR050131">
    <property type="entry name" value="Peptidase_S8_subtilisin-like"/>
</dbReference>
<dbReference type="AlphaFoldDB" id="A0A383WLL3"/>
<evidence type="ECO:0000259" key="6">
    <source>
        <dbReference type="Pfam" id="PF00082"/>
    </source>
</evidence>
<evidence type="ECO:0000313" key="7">
    <source>
        <dbReference type="EMBL" id="SZX70235.1"/>
    </source>
</evidence>
<dbReference type="Pfam" id="PF00082">
    <property type="entry name" value="Peptidase_S8"/>
    <property type="match status" value="1"/>
</dbReference>
<dbReference type="PANTHER" id="PTHR43806">
    <property type="entry name" value="PEPTIDASE S8"/>
    <property type="match status" value="1"/>
</dbReference>
<keyword evidence="9" id="KW-1185">Reference proteome</keyword>
<keyword evidence="3 5" id="KW-0378">Hydrolase</keyword>
<dbReference type="InterPro" id="IPR036852">
    <property type="entry name" value="Peptidase_S8/S53_dom_sf"/>
</dbReference>
<dbReference type="InterPro" id="IPR015500">
    <property type="entry name" value="Peptidase_S8_subtilisin-rel"/>
</dbReference>
<reference evidence="8 9" key="1">
    <citation type="submission" date="2016-10" db="EMBL/GenBank/DDBJ databases">
        <authorList>
            <person name="Cai Z."/>
        </authorList>
    </citation>
    <scope>NUCLEOTIDE SEQUENCE [LARGE SCALE GENOMIC DNA]</scope>
</reference>
<evidence type="ECO:0000313" key="8">
    <source>
        <dbReference type="EMBL" id="SZX78112.1"/>
    </source>
</evidence>
<evidence type="ECO:0000256" key="5">
    <source>
        <dbReference type="PROSITE-ProRule" id="PRU01240"/>
    </source>
</evidence>
<dbReference type="InterPro" id="IPR000209">
    <property type="entry name" value="Peptidase_S8/S53_dom"/>
</dbReference>
<keyword evidence="2 5" id="KW-0645">Protease</keyword>
<evidence type="ECO:0000256" key="1">
    <source>
        <dbReference type="ARBA" id="ARBA00011073"/>
    </source>
</evidence>
<evidence type="ECO:0000256" key="3">
    <source>
        <dbReference type="ARBA" id="ARBA00022801"/>
    </source>
</evidence>
<gene>
    <name evidence="7" type="ORF">BQ4739_LOCUS10461</name>
    <name evidence="8" type="ORF">BQ4739_LOCUS18431</name>
</gene>
<dbReference type="EMBL" id="FNXT01001304">
    <property type="protein sequence ID" value="SZX78112.1"/>
    <property type="molecule type" value="Genomic_DNA"/>
</dbReference>
<dbReference type="PROSITE" id="PS00137">
    <property type="entry name" value="SUBTILASE_HIS"/>
    <property type="match status" value="1"/>
</dbReference>
<keyword evidence="4 5" id="KW-0720">Serine protease</keyword>
<dbReference type="GO" id="GO:0005615">
    <property type="term" value="C:extracellular space"/>
    <property type="evidence" value="ECO:0007669"/>
    <property type="project" value="TreeGrafter"/>
</dbReference>
<evidence type="ECO:0000256" key="2">
    <source>
        <dbReference type="ARBA" id="ARBA00022670"/>
    </source>
</evidence>
<feature type="active site" description="Charge relay system" evidence="5">
    <location>
        <position position="108"/>
    </location>
</feature>
<feature type="active site" description="Charge relay system" evidence="5">
    <location>
        <position position="331"/>
    </location>
</feature>
<dbReference type="SUPFAM" id="SSF52743">
    <property type="entry name" value="Subtilisin-like"/>
    <property type="match status" value="1"/>
</dbReference>
<feature type="active site" description="Charge relay system" evidence="5">
    <location>
        <position position="169"/>
    </location>
</feature>
<evidence type="ECO:0000313" key="9">
    <source>
        <dbReference type="Proteomes" id="UP000256970"/>
    </source>
</evidence>
<organism evidence="8 9">
    <name type="scientific">Tetradesmus obliquus</name>
    <name type="common">Green alga</name>
    <name type="synonym">Acutodesmus obliquus</name>
    <dbReference type="NCBI Taxonomy" id="3088"/>
    <lineage>
        <taxon>Eukaryota</taxon>
        <taxon>Viridiplantae</taxon>
        <taxon>Chlorophyta</taxon>
        <taxon>core chlorophytes</taxon>
        <taxon>Chlorophyceae</taxon>
        <taxon>CS clade</taxon>
        <taxon>Sphaeropleales</taxon>
        <taxon>Scenedesmaceae</taxon>
        <taxon>Tetradesmus</taxon>
    </lineage>
</organism>
<dbReference type="PROSITE" id="PS51892">
    <property type="entry name" value="SUBTILASE"/>
    <property type="match status" value="1"/>
</dbReference>
<feature type="domain" description="Peptidase S8/S53" evidence="6">
    <location>
        <begin position="100"/>
        <end position="362"/>
    </location>
</feature>
<dbReference type="GO" id="GO:0006508">
    <property type="term" value="P:proteolysis"/>
    <property type="evidence" value="ECO:0007669"/>
    <property type="project" value="UniProtKB-KW"/>
</dbReference>
<dbReference type="PANTHER" id="PTHR43806:SF66">
    <property type="entry name" value="SERIN ENDOPEPTIDASE"/>
    <property type="match status" value="1"/>
</dbReference>
<name>A0A383WLL3_TETOB</name>
<accession>A0A383WLL3</accession>
<sequence>MAEDLLASARASGITATSSICYGLLLNGCSYAADTLSDAAALERLLSADARVAAVYPAYSRQAAQAYSGGSKTGPTAADGTEVATGLREVWRLHPELTGKDINIGFIDSGIAYYLAAMGSCSGVNTTAKPGSNGCRVVKGYDFVGNDYDGTALGFPAQADDDPKDCMGHGTLVTSIAAGFEGIAPQANIGAYRVFGCYGEATDDVIIAAMERAVLDGMDIINLSVSDRSGYPEGLYTTVMSKALKLGIIFSKAAGNYGGGGPYEADANIAAGSIVVGSIDNPVSTGVVRMSAFSAFGPEPSLQMNPHLLAPGGSVYTRTMTDLATVSSGTSMSAAYMSGLLALWLQFKRQQNITWQPADVSQAAALADFILTSNPVLDQSSWEAYYEPVARAGAGEGVHSTVSTLLRF</sequence>
<evidence type="ECO:0000256" key="4">
    <source>
        <dbReference type="ARBA" id="ARBA00022825"/>
    </source>
</evidence>
<dbReference type="EMBL" id="FNXT01000982">
    <property type="protein sequence ID" value="SZX70235.1"/>
    <property type="molecule type" value="Genomic_DNA"/>
</dbReference>
<dbReference type="PRINTS" id="PR00723">
    <property type="entry name" value="SUBTILISIN"/>
</dbReference>
<protein>
    <recommendedName>
        <fullName evidence="6">Peptidase S8/S53 domain-containing protein</fullName>
    </recommendedName>
</protein>
<dbReference type="Proteomes" id="UP000256970">
    <property type="component" value="Unassembled WGS sequence"/>
</dbReference>
<proteinExistence type="inferred from homology"/>
<dbReference type="InterPro" id="IPR022398">
    <property type="entry name" value="Peptidase_S8_His-AS"/>
</dbReference>